<feature type="transmembrane region" description="Helical" evidence="1">
    <location>
        <begin position="6"/>
        <end position="24"/>
    </location>
</feature>
<keyword evidence="1" id="KW-1133">Transmembrane helix</keyword>
<organism evidence="2 3">
    <name type="scientific">Sphingomonas parva</name>
    <dbReference type="NCBI Taxonomy" id="2555898"/>
    <lineage>
        <taxon>Bacteria</taxon>
        <taxon>Pseudomonadati</taxon>
        <taxon>Pseudomonadota</taxon>
        <taxon>Alphaproteobacteria</taxon>
        <taxon>Sphingomonadales</taxon>
        <taxon>Sphingomonadaceae</taxon>
        <taxon>Sphingomonas</taxon>
    </lineage>
</organism>
<sequence>MSSHVIAVDIVAILFALVGYHMAFRQRLVRRLIGGAARPQPGRDEGEDPVHYALLIFGMMILAFGIILFGFTTFYAVLTE</sequence>
<dbReference type="EMBL" id="SPDV01000013">
    <property type="protein sequence ID" value="TFI58649.1"/>
    <property type="molecule type" value="Genomic_DNA"/>
</dbReference>
<reference evidence="2 3" key="1">
    <citation type="submission" date="2019-03" db="EMBL/GenBank/DDBJ databases">
        <title>Genome sequence of Sphingomonas sp. 17J27-24.</title>
        <authorList>
            <person name="Kim M."/>
            <person name="Maeng S."/>
            <person name="Sathiyaraj S."/>
        </authorList>
    </citation>
    <scope>NUCLEOTIDE SEQUENCE [LARGE SCALE GENOMIC DNA]</scope>
    <source>
        <strain evidence="2 3">17J27-24</strain>
    </source>
</reference>
<gene>
    <name evidence="2" type="ORF">E2493_08360</name>
</gene>
<evidence type="ECO:0000313" key="2">
    <source>
        <dbReference type="EMBL" id="TFI58649.1"/>
    </source>
</evidence>
<protein>
    <submittedName>
        <fullName evidence="2">Uncharacterized protein</fullName>
    </submittedName>
</protein>
<keyword evidence="3" id="KW-1185">Reference proteome</keyword>
<dbReference type="RefSeq" id="WP_135085641.1">
    <property type="nucleotide sequence ID" value="NZ_SPDV01000013.1"/>
</dbReference>
<dbReference type="Proteomes" id="UP000298213">
    <property type="component" value="Unassembled WGS sequence"/>
</dbReference>
<feature type="transmembrane region" description="Helical" evidence="1">
    <location>
        <begin position="52"/>
        <end position="78"/>
    </location>
</feature>
<proteinExistence type="predicted"/>
<dbReference type="OrthoDB" id="7510659at2"/>
<comment type="caution">
    <text evidence="2">The sequence shown here is derived from an EMBL/GenBank/DDBJ whole genome shotgun (WGS) entry which is preliminary data.</text>
</comment>
<evidence type="ECO:0000313" key="3">
    <source>
        <dbReference type="Proteomes" id="UP000298213"/>
    </source>
</evidence>
<keyword evidence="1" id="KW-0472">Membrane</keyword>
<accession>A0A4Y8ZV75</accession>
<name>A0A4Y8ZV75_9SPHN</name>
<evidence type="ECO:0000256" key="1">
    <source>
        <dbReference type="SAM" id="Phobius"/>
    </source>
</evidence>
<dbReference type="AlphaFoldDB" id="A0A4Y8ZV75"/>
<keyword evidence="1" id="KW-0812">Transmembrane</keyword>